<sequence>MSTANKDTAKGRRESLEKSLTLQGSHIILLKSNNWRKHASLLPHNVLQNRVPEADSTNLDKTITRDNFARFEAKEITTRTRSRCSTCQLEKLNPAKSPLRTLSPSQV</sequence>
<protein>
    <submittedName>
        <fullName evidence="1">Uncharacterized protein</fullName>
    </submittedName>
</protein>
<dbReference type="Proteomes" id="UP001359485">
    <property type="component" value="Unassembled WGS sequence"/>
</dbReference>
<gene>
    <name evidence="1" type="ORF">RUM44_010354</name>
</gene>
<comment type="caution">
    <text evidence="1">The sequence shown here is derived from an EMBL/GenBank/DDBJ whole genome shotgun (WGS) entry which is preliminary data.</text>
</comment>
<evidence type="ECO:0000313" key="1">
    <source>
        <dbReference type="EMBL" id="KAK6627874.1"/>
    </source>
</evidence>
<accession>A0ABR1AVB0</accession>
<reference evidence="1 2" key="1">
    <citation type="submission" date="2023-09" db="EMBL/GenBank/DDBJ databases">
        <title>Genomes of two closely related lineages of the louse Polyplax serrata with different host specificities.</title>
        <authorList>
            <person name="Martinu J."/>
            <person name="Tarabai H."/>
            <person name="Stefka J."/>
            <person name="Hypsa V."/>
        </authorList>
    </citation>
    <scope>NUCLEOTIDE SEQUENCE [LARGE SCALE GENOMIC DNA]</scope>
    <source>
        <strain evidence="1">98ZLc_SE</strain>
    </source>
</reference>
<evidence type="ECO:0000313" key="2">
    <source>
        <dbReference type="Proteomes" id="UP001359485"/>
    </source>
</evidence>
<name>A0ABR1AVB0_POLSC</name>
<proteinExistence type="predicted"/>
<keyword evidence="2" id="KW-1185">Reference proteome</keyword>
<dbReference type="EMBL" id="JAWJWF010000045">
    <property type="protein sequence ID" value="KAK6627874.1"/>
    <property type="molecule type" value="Genomic_DNA"/>
</dbReference>
<organism evidence="1 2">
    <name type="scientific">Polyplax serrata</name>
    <name type="common">Common mouse louse</name>
    <dbReference type="NCBI Taxonomy" id="468196"/>
    <lineage>
        <taxon>Eukaryota</taxon>
        <taxon>Metazoa</taxon>
        <taxon>Ecdysozoa</taxon>
        <taxon>Arthropoda</taxon>
        <taxon>Hexapoda</taxon>
        <taxon>Insecta</taxon>
        <taxon>Pterygota</taxon>
        <taxon>Neoptera</taxon>
        <taxon>Paraneoptera</taxon>
        <taxon>Psocodea</taxon>
        <taxon>Troctomorpha</taxon>
        <taxon>Phthiraptera</taxon>
        <taxon>Anoplura</taxon>
        <taxon>Polyplacidae</taxon>
        <taxon>Polyplax</taxon>
    </lineage>
</organism>